<protein>
    <submittedName>
        <fullName evidence="1">DUF4406 domain-containing protein</fullName>
    </submittedName>
</protein>
<dbReference type="Gene3D" id="3.40.50.10400">
    <property type="entry name" value="Hypothetical protein PA1492"/>
    <property type="match status" value="1"/>
</dbReference>
<dbReference type="Proteomes" id="UP000487989">
    <property type="component" value="Unassembled WGS sequence"/>
</dbReference>
<organism evidence="1 2">
    <name type="scientific">Bacteroides uniformis</name>
    <dbReference type="NCBI Taxonomy" id="820"/>
    <lineage>
        <taxon>Bacteria</taxon>
        <taxon>Pseudomonadati</taxon>
        <taxon>Bacteroidota</taxon>
        <taxon>Bacteroidia</taxon>
        <taxon>Bacteroidales</taxon>
        <taxon>Bacteroidaceae</taxon>
        <taxon>Bacteroides</taxon>
    </lineage>
</organism>
<proteinExistence type="predicted"/>
<dbReference type="SUPFAM" id="SSF52309">
    <property type="entry name" value="N-(deoxy)ribosyltransferase-like"/>
    <property type="match status" value="1"/>
</dbReference>
<accession>A0A6I0LDQ2</accession>
<dbReference type="Pfam" id="PF14359">
    <property type="entry name" value="DUF4406"/>
    <property type="match status" value="1"/>
</dbReference>
<comment type="caution">
    <text evidence="1">The sequence shown here is derived from an EMBL/GenBank/DDBJ whole genome shotgun (WGS) entry which is preliminary data.</text>
</comment>
<evidence type="ECO:0000313" key="2">
    <source>
        <dbReference type="Proteomes" id="UP000487989"/>
    </source>
</evidence>
<dbReference type="RefSeq" id="WP_151882058.1">
    <property type="nucleotide sequence ID" value="NZ_WCTH01000011.1"/>
</dbReference>
<dbReference type="AlphaFoldDB" id="A0A6I0LDQ2"/>
<name>A0A6I0LDQ2_BACUN</name>
<dbReference type="InterPro" id="IPR025518">
    <property type="entry name" value="DUF4406"/>
</dbReference>
<dbReference type="EMBL" id="WCTJ01000039">
    <property type="protein sequence ID" value="KAB4248358.1"/>
    <property type="molecule type" value="Genomic_DNA"/>
</dbReference>
<gene>
    <name evidence="1" type="ORF">GAP48_18580</name>
</gene>
<reference evidence="1 2" key="1">
    <citation type="journal article" date="2019" name="Nat. Med.">
        <title>A library of human gut bacterial isolates paired with longitudinal multiomics data enables mechanistic microbiome research.</title>
        <authorList>
            <person name="Poyet M."/>
            <person name="Groussin M."/>
            <person name="Gibbons S.M."/>
            <person name="Avila-Pacheco J."/>
            <person name="Jiang X."/>
            <person name="Kearney S.M."/>
            <person name="Perrotta A.R."/>
            <person name="Berdy B."/>
            <person name="Zhao S."/>
            <person name="Lieberman T.D."/>
            <person name="Swanson P.K."/>
            <person name="Smith M."/>
            <person name="Roesemann S."/>
            <person name="Alexander J.E."/>
            <person name="Rich S.A."/>
            <person name="Livny J."/>
            <person name="Vlamakis H."/>
            <person name="Clish C."/>
            <person name="Bullock K."/>
            <person name="Deik A."/>
            <person name="Scott J."/>
            <person name="Pierce K.A."/>
            <person name="Xavier R.J."/>
            <person name="Alm E.J."/>
        </authorList>
    </citation>
    <scope>NUCLEOTIDE SEQUENCE [LARGE SCALE GENOMIC DNA]</scope>
    <source>
        <strain evidence="1 2">BIOML-A3</strain>
    </source>
</reference>
<sequence>MKKVYVSIPITEENYNDQSNHAFVVATNLFQKDYDVVTPFNVMQSLNIPYNVAIGKCIAALLNCDVIYLCKNWQKSKGCLAELQTALVYGKEVMVE</sequence>
<evidence type="ECO:0000313" key="1">
    <source>
        <dbReference type="EMBL" id="KAB4248358.1"/>
    </source>
</evidence>